<dbReference type="SMART" id="SM00388">
    <property type="entry name" value="HisKA"/>
    <property type="match status" value="1"/>
</dbReference>
<evidence type="ECO:0000256" key="5">
    <source>
        <dbReference type="ARBA" id="ARBA00022679"/>
    </source>
</evidence>
<dbReference type="Proteomes" id="UP000546252">
    <property type="component" value="Unassembled WGS sequence"/>
</dbReference>
<dbReference type="InterPro" id="IPR005467">
    <property type="entry name" value="His_kinase_dom"/>
</dbReference>
<dbReference type="Gene3D" id="3.30.565.10">
    <property type="entry name" value="Histidine kinase-like ATPase, C-terminal domain"/>
    <property type="match status" value="1"/>
</dbReference>
<evidence type="ECO:0000313" key="17">
    <source>
        <dbReference type="Proteomes" id="UP000054023"/>
    </source>
</evidence>
<dbReference type="RefSeq" id="WP_058889633.1">
    <property type="nucleotide sequence ID" value="NZ_BAAAKT010000004.1"/>
</dbReference>
<evidence type="ECO:0000313" key="15">
    <source>
        <dbReference type="EMBL" id="KUG57256.1"/>
    </source>
</evidence>
<reference evidence="17" key="1">
    <citation type="submission" date="2015-12" db="EMBL/GenBank/DDBJ databases">
        <authorList>
            <person name="Nair G.R."/>
            <person name="Kaur G."/>
            <person name="Mayilraj S."/>
        </authorList>
    </citation>
    <scope>NUCLEOTIDE SEQUENCE [LARGE SCALE GENOMIC DNA]</scope>
    <source>
        <strain evidence="17">CD08_7</strain>
    </source>
</reference>
<evidence type="ECO:0000256" key="6">
    <source>
        <dbReference type="ARBA" id="ARBA00022692"/>
    </source>
</evidence>
<dbReference type="SUPFAM" id="SSF55874">
    <property type="entry name" value="ATPase domain of HSP90 chaperone/DNA topoisomerase II/histidine kinase"/>
    <property type="match status" value="1"/>
</dbReference>
<dbReference type="FunFam" id="3.30.565.10:FF:000006">
    <property type="entry name" value="Sensor histidine kinase WalK"/>
    <property type="match status" value="1"/>
</dbReference>
<proteinExistence type="predicted"/>
<gene>
    <name evidence="15" type="ORF">AVL63_13275</name>
    <name evidence="16" type="ORF">HNR24_002213</name>
</gene>
<evidence type="ECO:0000256" key="11">
    <source>
        <dbReference type="SAM" id="MobiDB-lite"/>
    </source>
</evidence>
<dbReference type="STRING" id="317018.AVL63_13275"/>
<keyword evidence="9" id="KW-0902">Two-component regulatory system</keyword>
<dbReference type="EMBL" id="LQBM01000007">
    <property type="protein sequence ID" value="KUG57256.1"/>
    <property type="molecule type" value="Genomic_DNA"/>
</dbReference>
<dbReference type="CDD" id="cd06225">
    <property type="entry name" value="HAMP"/>
    <property type="match status" value="1"/>
</dbReference>
<keyword evidence="5" id="KW-0808">Transferase</keyword>
<dbReference type="InterPro" id="IPR050428">
    <property type="entry name" value="TCS_sensor_his_kinase"/>
</dbReference>
<evidence type="ECO:0000256" key="8">
    <source>
        <dbReference type="ARBA" id="ARBA00022989"/>
    </source>
</evidence>
<evidence type="ECO:0000256" key="10">
    <source>
        <dbReference type="ARBA" id="ARBA00023136"/>
    </source>
</evidence>
<dbReference type="SMART" id="SM00304">
    <property type="entry name" value="HAMP"/>
    <property type="match status" value="1"/>
</dbReference>
<dbReference type="PANTHER" id="PTHR45436">
    <property type="entry name" value="SENSOR HISTIDINE KINASE YKOH"/>
    <property type="match status" value="1"/>
</dbReference>
<dbReference type="Pfam" id="PF00512">
    <property type="entry name" value="HisKA"/>
    <property type="match status" value="1"/>
</dbReference>
<dbReference type="PANTHER" id="PTHR45436:SF5">
    <property type="entry name" value="SENSOR HISTIDINE KINASE TRCS"/>
    <property type="match status" value="1"/>
</dbReference>
<dbReference type="InterPro" id="IPR036890">
    <property type="entry name" value="HATPase_C_sf"/>
</dbReference>
<protein>
    <recommendedName>
        <fullName evidence="3">histidine kinase</fullName>
        <ecNumber evidence="3">2.7.13.3</ecNumber>
    </recommendedName>
</protein>
<dbReference type="Gene3D" id="6.10.340.10">
    <property type="match status" value="1"/>
</dbReference>
<dbReference type="InterPro" id="IPR003661">
    <property type="entry name" value="HisK_dim/P_dom"/>
</dbReference>
<feature type="region of interest" description="Disordered" evidence="11">
    <location>
        <begin position="357"/>
        <end position="378"/>
    </location>
</feature>
<dbReference type="InterPro" id="IPR003660">
    <property type="entry name" value="HAMP_dom"/>
</dbReference>
<accession>A0A0W8IBI1</accession>
<dbReference type="GO" id="GO:0000155">
    <property type="term" value="F:phosphorelay sensor kinase activity"/>
    <property type="evidence" value="ECO:0007669"/>
    <property type="project" value="InterPro"/>
</dbReference>
<evidence type="ECO:0000259" key="13">
    <source>
        <dbReference type="PROSITE" id="PS50109"/>
    </source>
</evidence>
<dbReference type="SUPFAM" id="SSF158472">
    <property type="entry name" value="HAMP domain-like"/>
    <property type="match status" value="1"/>
</dbReference>
<dbReference type="EMBL" id="JACJIH010000001">
    <property type="protein sequence ID" value="MBA8922280.1"/>
    <property type="molecule type" value="Genomic_DNA"/>
</dbReference>
<evidence type="ECO:0000313" key="16">
    <source>
        <dbReference type="EMBL" id="MBA8922280.1"/>
    </source>
</evidence>
<evidence type="ECO:0000256" key="1">
    <source>
        <dbReference type="ARBA" id="ARBA00000085"/>
    </source>
</evidence>
<dbReference type="Proteomes" id="UP000054023">
    <property type="component" value="Unassembled WGS sequence"/>
</dbReference>
<keyword evidence="4" id="KW-0597">Phosphoprotein</keyword>
<comment type="caution">
    <text evidence="15">The sequence shown here is derived from an EMBL/GenBank/DDBJ whole genome shotgun (WGS) entry which is preliminary data.</text>
</comment>
<feature type="domain" description="HAMP" evidence="14">
    <location>
        <begin position="97"/>
        <end position="150"/>
    </location>
</feature>
<dbReference type="InterPro" id="IPR004358">
    <property type="entry name" value="Sig_transdc_His_kin-like_C"/>
</dbReference>
<reference evidence="15" key="2">
    <citation type="submission" date="2015-12" db="EMBL/GenBank/DDBJ databases">
        <authorList>
            <person name="Shamseldin A."/>
            <person name="Moawad H."/>
            <person name="Abd El-Rahim W.M."/>
            <person name="Sadowsky M.J."/>
        </authorList>
    </citation>
    <scope>NUCLEOTIDE SEQUENCE [LARGE SCALE GENOMIC DNA]</scope>
    <source>
        <strain evidence="15">CD08_7</strain>
    </source>
</reference>
<dbReference type="PROSITE" id="PS50109">
    <property type="entry name" value="HIS_KIN"/>
    <property type="match status" value="1"/>
</dbReference>
<comment type="subcellular location">
    <subcellularLocation>
        <location evidence="2">Cell membrane</location>
    </subcellularLocation>
</comment>
<sequence>MSSIQNDRVWSWGPLTVRLMLAQTAVLVIGLIIVVATAVLVGPSMFYHELVEAGHAYEATGLVHLEDAFRSVILTALVIGGLPALFIAGLLSFYLYRTIGRSLSSFSTAAKEVAAGNYEVDVTSTKLGPEFDSLATSFNDMATRLAAVDNTRRQLLADLAHEMRTPLASLKGHLEGIEDGVVEWDARTIGIFNAQIARMERLARDIRQLTADEEATAKLQLTLQDPGALAAQAVAAIEPAAADKNITVAASSAGPLSTPVPLDPERMGQVLGNLLENALGHTPPGGAITVHTENTPDAVTITVTDTGEGISPENLQNVFARFYRVETGREAHRAGSGLGLAISKSLVEAQGGTLEATSDGLGHGASFHIRIPRTPAPQ</sequence>
<keyword evidence="6 12" id="KW-0812">Transmembrane</keyword>
<dbReference type="SMART" id="SM00387">
    <property type="entry name" value="HATPase_c"/>
    <property type="match status" value="1"/>
</dbReference>
<dbReference type="PROSITE" id="PS50885">
    <property type="entry name" value="HAMP"/>
    <property type="match status" value="1"/>
</dbReference>
<keyword evidence="17" id="KW-1185">Reference proteome</keyword>
<evidence type="ECO:0000259" key="14">
    <source>
        <dbReference type="PROSITE" id="PS50885"/>
    </source>
</evidence>
<dbReference type="Pfam" id="PF00672">
    <property type="entry name" value="HAMP"/>
    <property type="match status" value="1"/>
</dbReference>
<dbReference type="Pfam" id="PF02518">
    <property type="entry name" value="HATPase_c"/>
    <property type="match status" value="1"/>
</dbReference>
<keyword evidence="7 15" id="KW-0418">Kinase</keyword>
<feature type="transmembrane region" description="Helical" evidence="12">
    <location>
        <begin position="21"/>
        <end position="41"/>
    </location>
</feature>
<evidence type="ECO:0000256" key="12">
    <source>
        <dbReference type="SAM" id="Phobius"/>
    </source>
</evidence>
<dbReference type="InterPro" id="IPR036097">
    <property type="entry name" value="HisK_dim/P_sf"/>
</dbReference>
<feature type="domain" description="Histidine kinase" evidence="13">
    <location>
        <begin position="158"/>
        <end position="375"/>
    </location>
</feature>
<dbReference type="PRINTS" id="PR00344">
    <property type="entry name" value="BCTRLSENSOR"/>
</dbReference>
<dbReference type="EC" id="2.7.13.3" evidence="3"/>
<keyword evidence="10 12" id="KW-0472">Membrane</keyword>
<feature type="transmembrane region" description="Helical" evidence="12">
    <location>
        <begin position="72"/>
        <end position="96"/>
    </location>
</feature>
<dbReference type="CDD" id="cd00082">
    <property type="entry name" value="HisKA"/>
    <property type="match status" value="1"/>
</dbReference>
<evidence type="ECO:0000256" key="9">
    <source>
        <dbReference type="ARBA" id="ARBA00023012"/>
    </source>
</evidence>
<dbReference type="AlphaFoldDB" id="A0A0W8IBI1"/>
<evidence type="ECO:0000313" key="18">
    <source>
        <dbReference type="Proteomes" id="UP000546252"/>
    </source>
</evidence>
<evidence type="ECO:0000256" key="4">
    <source>
        <dbReference type="ARBA" id="ARBA00022553"/>
    </source>
</evidence>
<dbReference type="SUPFAM" id="SSF47384">
    <property type="entry name" value="Homodimeric domain of signal transducing histidine kinase"/>
    <property type="match status" value="1"/>
</dbReference>
<keyword evidence="8 12" id="KW-1133">Transmembrane helix</keyword>
<comment type="catalytic activity">
    <reaction evidence="1">
        <text>ATP + protein L-histidine = ADP + protein N-phospho-L-histidine.</text>
        <dbReference type="EC" id="2.7.13.3"/>
    </reaction>
</comment>
<organism evidence="15 17">
    <name type="scientific">Nesterenkonia jeotgali</name>
    <dbReference type="NCBI Taxonomy" id="317018"/>
    <lineage>
        <taxon>Bacteria</taxon>
        <taxon>Bacillati</taxon>
        <taxon>Actinomycetota</taxon>
        <taxon>Actinomycetes</taxon>
        <taxon>Micrococcales</taxon>
        <taxon>Micrococcaceae</taxon>
        <taxon>Nesterenkonia</taxon>
    </lineage>
</organism>
<evidence type="ECO:0000256" key="3">
    <source>
        <dbReference type="ARBA" id="ARBA00012438"/>
    </source>
</evidence>
<reference evidence="16 18" key="3">
    <citation type="submission" date="2020-08" db="EMBL/GenBank/DDBJ databases">
        <title>Sequencing the genomes of 1000 actinobacteria strains.</title>
        <authorList>
            <person name="Klenk H.-P."/>
        </authorList>
    </citation>
    <scope>NUCLEOTIDE SEQUENCE [LARGE SCALE GENOMIC DNA]</scope>
    <source>
        <strain evidence="16 18">DSM 19081</strain>
    </source>
</reference>
<dbReference type="Gene3D" id="1.10.287.130">
    <property type="match status" value="1"/>
</dbReference>
<evidence type="ECO:0000256" key="2">
    <source>
        <dbReference type="ARBA" id="ARBA00004236"/>
    </source>
</evidence>
<dbReference type="GO" id="GO:0005886">
    <property type="term" value="C:plasma membrane"/>
    <property type="evidence" value="ECO:0007669"/>
    <property type="project" value="UniProtKB-SubCell"/>
</dbReference>
<evidence type="ECO:0000256" key="7">
    <source>
        <dbReference type="ARBA" id="ARBA00022777"/>
    </source>
</evidence>
<name>A0A0W8IBI1_9MICC</name>
<dbReference type="InterPro" id="IPR003594">
    <property type="entry name" value="HATPase_dom"/>
</dbReference>